<keyword evidence="2" id="KW-0449">Lipoprotein</keyword>
<dbReference type="eggNOG" id="COG2755">
    <property type="taxonomic scope" value="Bacteria"/>
</dbReference>
<dbReference type="Proteomes" id="UP000003919">
    <property type="component" value="Unassembled WGS sequence"/>
</dbReference>
<protein>
    <submittedName>
        <fullName evidence="2">Lipoprotein</fullName>
    </submittedName>
</protein>
<evidence type="ECO:0000313" key="2">
    <source>
        <dbReference type="EMBL" id="EAZ79077.2"/>
    </source>
</evidence>
<sequence>MTDPKVNNQDPLNYLALGDSYTIGEGVSDTERYPVQLVSLLNQQSDSKWDSPKIIAQTGWTVKELDEGINNTSLEDQPYDLVTLLIGVNDQYRGGSVEELKVNFEQMLLRAIGFAGNLPNHVIVISIPDWGVTPFAVSNGRDPEQIASEINAFNSAQKVICEKYGVDYVDITEDYRINGNEAEMLVSDNLHPSGLIYKSWAEKLADLIKSKAY</sequence>
<dbReference type="AlphaFoldDB" id="A3I3E0"/>
<dbReference type="Pfam" id="PF13472">
    <property type="entry name" value="Lipase_GDSL_2"/>
    <property type="match status" value="1"/>
</dbReference>
<dbReference type="OrthoDB" id="158267at2"/>
<comment type="caution">
    <text evidence="2">The sequence shown here is derived from an EMBL/GenBank/DDBJ whole genome shotgun (WGS) entry which is preliminary data.</text>
</comment>
<dbReference type="Gene3D" id="3.40.50.1110">
    <property type="entry name" value="SGNH hydrolase"/>
    <property type="match status" value="1"/>
</dbReference>
<accession>A3I3E0</accession>
<evidence type="ECO:0000313" key="3">
    <source>
        <dbReference type="Proteomes" id="UP000003919"/>
    </source>
</evidence>
<organism evidence="2 3">
    <name type="scientific">Algoriphagus machipongonensis</name>
    <dbReference type="NCBI Taxonomy" id="388413"/>
    <lineage>
        <taxon>Bacteria</taxon>
        <taxon>Pseudomonadati</taxon>
        <taxon>Bacteroidota</taxon>
        <taxon>Cytophagia</taxon>
        <taxon>Cytophagales</taxon>
        <taxon>Cyclobacteriaceae</taxon>
        <taxon>Algoriphagus</taxon>
    </lineage>
</organism>
<dbReference type="EMBL" id="AAXU02000001">
    <property type="protein sequence ID" value="EAZ79077.2"/>
    <property type="molecule type" value="Genomic_DNA"/>
</dbReference>
<dbReference type="InterPro" id="IPR036514">
    <property type="entry name" value="SGNH_hydro_sf"/>
</dbReference>
<gene>
    <name evidence="2" type="ORF">ALPR1_13759</name>
</gene>
<proteinExistence type="predicted"/>
<feature type="domain" description="SGNH hydrolase-type esterase" evidence="1">
    <location>
        <begin position="16"/>
        <end position="197"/>
    </location>
</feature>
<dbReference type="CDD" id="cd01832">
    <property type="entry name" value="SGNH_hydrolase_like_1"/>
    <property type="match status" value="1"/>
</dbReference>
<dbReference type="InterPro" id="IPR013830">
    <property type="entry name" value="SGNH_hydro"/>
</dbReference>
<dbReference type="GO" id="GO:0016788">
    <property type="term" value="F:hydrolase activity, acting on ester bonds"/>
    <property type="evidence" value="ECO:0007669"/>
    <property type="project" value="UniProtKB-ARBA"/>
</dbReference>
<evidence type="ECO:0000259" key="1">
    <source>
        <dbReference type="Pfam" id="PF13472"/>
    </source>
</evidence>
<reference evidence="2 3" key="1">
    <citation type="journal article" date="2011" name="J. Bacteriol.">
        <title>Complete genome sequence of Algoriphagus sp. PR1, bacterial prey of a colony-forming choanoflagellate.</title>
        <authorList>
            <person name="Alegado R.A."/>
            <person name="Ferriera S."/>
            <person name="Nusbaum C."/>
            <person name="Young S.K."/>
            <person name="Zeng Q."/>
            <person name="Imamovic A."/>
            <person name="Fairclough S.R."/>
            <person name="King N."/>
        </authorList>
    </citation>
    <scope>NUCLEOTIDE SEQUENCE [LARGE SCALE GENOMIC DNA]</scope>
    <source>
        <strain evidence="2 3">PR1</strain>
    </source>
</reference>
<dbReference type="HOGENOM" id="CLU_091355_0_0_10"/>
<name>A3I3E0_9BACT</name>
<dbReference type="SUPFAM" id="SSF52266">
    <property type="entry name" value="SGNH hydrolase"/>
    <property type="match status" value="1"/>
</dbReference>
<dbReference type="STRING" id="388413.ALPR1_13759"/>
<keyword evidence="3" id="KW-1185">Reference proteome</keyword>